<protein>
    <submittedName>
        <fullName evidence="3">56 kDa trans-membrane protein</fullName>
    </submittedName>
</protein>
<dbReference type="VEuPathDB" id="CryptoDB:CPATCC_0011490"/>
<gene>
    <name evidence="3" type="primary">CP56</name>
</gene>
<evidence type="ECO:0000256" key="1">
    <source>
        <dbReference type="SAM" id="MobiDB-lite"/>
    </source>
</evidence>
<accession>S5FMC5</accession>
<dbReference type="EMBL" id="KC823139">
    <property type="protein sequence ID" value="AGQ46715.1"/>
    <property type="molecule type" value="Genomic_DNA"/>
</dbReference>
<reference evidence="3" key="1">
    <citation type="journal article" date="2014" name="Sci. Rep.">
        <title>Cryptosporidium parvum IId family: clonal population and dispersal from Western Asia to other geographical regions.</title>
        <authorList>
            <person name="Wang R."/>
            <person name="Zhang L."/>
            <person name="Axen C."/>
            <person name="Bjorkman C."/>
            <person name="Jian F."/>
            <person name="Amer S."/>
            <person name="Liu A."/>
            <person name="Feng Y."/>
            <person name="Li G."/>
            <person name="Lv C."/>
            <person name="Zhao Z."/>
            <person name="Qi M."/>
            <person name="Dong H."/>
            <person name="Wang H."/>
            <person name="Sun Y."/>
            <person name="Ning C."/>
            <person name="Xiao L."/>
        </authorList>
    </citation>
    <scope>NUCLEOTIDE SEQUENCE</scope>
    <source>
        <strain evidence="3">SN1</strain>
    </source>
</reference>
<dbReference type="AlphaFoldDB" id="S5FMC5"/>
<feature type="non-terminal residue" evidence="3">
    <location>
        <position position="1"/>
    </location>
</feature>
<feature type="non-terminal residue" evidence="3">
    <location>
        <position position="235"/>
    </location>
</feature>
<dbReference type="VEuPathDB" id="CryptoDB:cgd6_10"/>
<organism evidence="3">
    <name type="scientific">Cryptosporidium parvum</name>
    <dbReference type="NCBI Taxonomy" id="5807"/>
    <lineage>
        <taxon>Eukaryota</taxon>
        <taxon>Sar</taxon>
        <taxon>Alveolata</taxon>
        <taxon>Apicomplexa</taxon>
        <taxon>Conoidasida</taxon>
        <taxon>Coccidia</taxon>
        <taxon>Eucoccidiorida</taxon>
        <taxon>Eimeriorina</taxon>
        <taxon>Cryptosporidiidae</taxon>
        <taxon>Cryptosporidium</taxon>
    </lineage>
</organism>
<proteinExistence type="predicted"/>
<keyword evidence="2" id="KW-1133">Transmembrane helix</keyword>
<feature type="region of interest" description="Disordered" evidence="1">
    <location>
        <begin position="131"/>
        <end position="193"/>
    </location>
</feature>
<name>S5FMC5_CRYPV</name>
<feature type="compositionally biased region" description="Low complexity" evidence="1">
    <location>
        <begin position="131"/>
        <end position="167"/>
    </location>
</feature>
<feature type="region of interest" description="Disordered" evidence="1">
    <location>
        <begin position="80"/>
        <end position="113"/>
    </location>
</feature>
<evidence type="ECO:0000313" key="3">
    <source>
        <dbReference type="EMBL" id="AGQ46715.1"/>
    </source>
</evidence>
<keyword evidence="2" id="KW-0812">Transmembrane</keyword>
<keyword evidence="2" id="KW-0472">Membrane</keyword>
<sequence length="235" mass="24819">FSTYKRSLQLLRMFNYLKLFSFFTVLCNFLLLLSDQVFFNDFLDISINPDFASKYSFIKLKSGLYRPLTQTVGRGILKSTSKSSNISSGSGGQQKHVSFQLGPQGPRNAGPRPLIGSSTALARLLNRALGTSSSSGTRFTGSSSGQTASTSTGFRGSSSSGAGAHTGNPVTSAAKLKNPGFQSRGYIHSSSGGDGKVPACYNPNCRPLTKPVGCLSVSCPSNPSGRHFIRPGAGK</sequence>
<evidence type="ECO:0000256" key="2">
    <source>
        <dbReference type="SAM" id="Phobius"/>
    </source>
</evidence>
<feature type="transmembrane region" description="Helical" evidence="2">
    <location>
        <begin position="20"/>
        <end position="39"/>
    </location>
</feature>